<proteinExistence type="predicted"/>
<name>A0ABN8M631_9CNID</name>
<feature type="transmembrane region" description="Helical" evidence="1">
    <location>
        <begin position="76"/>
        <end position="96"/>
    </location>
</feature>
<accession>A0ABN8M631</accession>
<comment type="caution">
    <text evidence="2">The sequence shown here is derived from an EMBL/GenBank/DDBJ whole genome shotgun (WGS) entry which is preliminary data.</text>
</comment>
<reference evidence="2 3" key="1">
    <citation type="submission" date="2022-05" db="EMBL/GenBank/DDBJ databases">
        <authorList>
            <consortium name="Genoscope - CEA"/>
            <person name="William W."/>
        </authorList>
    </citation>
    <scope>NUCLEOTIDE SEQUENCE [LARGE SCALE GENOMIC DNA]</scope>
</reference>
<keyword evidence="1" id="KW-1133">Transmembrane helix</keyword>
<feature type="transmembrane region" description="Helical" evidence="1">
    <location>
        <begin position="116"/>
        <end position="137"/>
    </location>
</feature>
<keyword evidence="1" id="KW-0472">Membrane</keyword>
<organism evidence="2 3">
    <name type="scientific">Porites evermanni</name>
    <dbReference type="NCBI Taxonomy" id="104178"/>
    <lineage>
        <taxon>Eukaryota</taxon>
        <taxon>Metazoa</taxon>
        <taxon>Cnidaria</taxon>
        <taxon>Anthozoa</taxon>
        <taxon>Hexacorallia</taxon>
        <taxon>Scleractinia</taxon>
        <taxon>Fungiina</taxon>
        <taxon>Poritidae</taxon>
        <taxon>Porites</taxon>
    </lineage>
</organism>
<evidence type="ECO:0000313" key="3">
    <source>
        <dbReference type="Proteomes" id="UP001159427"/>
    </source>
</evidence>
<gene>
    <name evidence="2" type="ORF">PEVE_00020997</name>
</gene>
<protein>
    <submittedName>
        <fullName evidence="2">Uncharacterized protein</fullName>
    </submittedName>
</protein>
<evidence type="ECO:0000256" key="1">
    <source>
        <dbReference type="SAM" id="Phobius"/>
    </source>
</evidence>
<keyword evidence="1" id="KW-0812">Transmembrane</keyword>
<dbReference type="EMBL" id="CALNXI010000281">
    <property type="protein sequence ID" value="CAH3023917.1"/>
    <property type="molecule type" value="Genomic_DNA"/>
</dbReference>
<dbReference type="Proteomes" id="UP001159427">
    <property type="component" value="Unassembled WGS sequence"/>
</dbReference>
<keyword evidence="3" id="KW-1185">Reference proteome</keyword>
<evidence type="ECO:0000313" key="2">
    <source>
        <dbReference type="EMBL" id="CAH3023917.1"/>
    </source>
</evidence>
<sequence length="174" mass="19881">MEDSSLSLYLEFAKRNLAIVAIITDVLREEKRNSVADFSDLTRNFPKVRSRHFVGRTVYVHLATTNTTDQLRKSQAIMVVDNSSMLVVMAVAGTIVTRLAQSTPSDVTQFLVEVTLVSNLLCTFVTLFAVIYIRIVYPHMMYEKPARTFHSHRYKIVPYINGNKAIKESNMRFD</sequence>